<protein>
    <submittedName>
        <fullName evidence="9">Putative permease-like protein</fullName>
    </submittedName>
</protein>
<feature type="transmembrane region" description="Helical" evidence="7">
    <location>
        <begin position="688"/>
        <end position="707"/>
    </location>
</feature>
<evidence type="ECO:0000256" key="7">
    <source>
        <dbReference type="SAM" id="Phobius"/>
    </source>
</evidence>
<feature type="transmembrane region" description="Helical" evidence="7">
    <location>
        <begin position="490"/>
        <end position="519"/>
    </location>
</feature>
<feature type="compositionally biased region" description="Polar residues" evidence="6">
    <location>
        <begin position="363"/>
        <end position="376"/>
    </location>
</feature>
<evidence type="ECO:0000256" key="6">
    <source>
        <dbReference type="SAM" id="MobiDB-lite"/>
    </source>
</evidence>
<reference evidence="9" key="1">
    <citation type="journal article" date="2012" name="Proc. Natl. Acad. Sci. U.S.A.">
        <title>Antigenic diversity is generated by distinct evolutionary mechanisms in African trypanosome species.</title>
        <authorList>
            <person name="Jackson A.P."/>
            <person name="Berry A."/>
            <person name="Aslett M."/>
            <person name="Allison H.C."/>
            <person name="Burton P."/>
            <person name="Vavrova-Anderson J."/>
            <person name="Brown R."/>
            <person name="Browne H."/>
            <person name="Corton N."/>
            <person name="Hauser H."/>
            <person name="Gamble J."/>
            <person name="Gilderthorp R."/>
            <person name="Marcello L."/>
            <person name="McQuillan J."/>
            <person name="Otto T.D."/>
            <person name="Quail M.A."/>
            <person name="Sanders M.J."/>
            <person name="van Tonder A."/>
            <person name="Ginger M.L."/>
            <person name="Field M.C."/>
            <person name="Barry J.D."/>
            <person name="Hertz-Fowler C."/>
            <person name="Berriman M."/>
        </authorList>
    </citation>
    <scope>NUCLEOTIDE SEQUENCE</scope>
    <source>
        <strain evidence="9">Y486</strain>
    </source>
</reference>
<feature type="transmembrane region" description="Helical" evidence="7">
    <location>
        <begin position="539"/>
        <end position="563"/>
    </location>
</feature>
<dbReference type="AlphaFoldDB" id="G0U0H9"/>
<feature type="transmembrane region" description="Helical" evidence="7">
    <location>
        <begin position="1023"/>
        <end position="1049"/>
    </location>
</feature>
<organism evidence="9">
    <name type="scientific">Trypanosoma vivax (strain Y486)</name>
    <dbReference type="NCBI Taxonomy" id="1055687"/>
    <lineage>
        <taxon>Eukaryota</taxon>
        <taxon>Discoba</taxon>
        <taxon>Euglenozoa</taxon>
        <taxon>Kinetoplastea</taxon>
        <taxon>Metakinetoplastina</taxon>
        <taxon>Trypanosomatida</taxon>
        <taxon>Trypanosomatidae</taxon>
        <taxon>Trypanosoma</taxon>
        <taxon>Duttonella</taxon>
    </lineage>
</organism>
<feature type="transmembrane region" description="Helical" evidence="7">
    <location>
        <begin position="1117"/>
        <end position="1140"/>
    </location>
</feature>
<dbReference type="GO" id="GO:0005886">
    <property type="term" value="C:plasma membrane"/>
    <property type="evidence" value="ECO:0007669"/>
    <property type="project" value="UniProtKB-SubCell"/>
</dbReference>
<accession>G0U0H9</accession>
<evidence type="ECO:0000256" key="5">
    <source>
        <dbReference type="ARBA" id="ARBA00023136"/>
    </source>
</evidence>
<feature type="transmembrane region" description="Helical" evidence="7">
    <location>
        <begin position="599"/>
        <end position="619"/>
    </location>
</feature>
<feature type="transmembrane region" description="Helical" evidence="7">
    <location>
        <begin position="96"/>
        <end position="116"/>
    </location>
</feature>
<feature type="transmembrane region" description="Helical" evidence="7">
    <location>
        <begin position="1070"/>
        <end position="1097"/>
    </location>
</feature>
<evidence type="ECO:0000256" key="4">
    <source>
        <dbReference type="ARBA" id="ARBA00022989"/>
    </source>
</evidence>
<evidence type="ECO:0000313" key="9">
    <source>
        <dbReference type="EMBL" id="CCC49577.1"/>
    </source>
</evidence>
<sequence>MSTRSKTCKQPPGVQMREPCSETGIVSGYGDASEMKRMRETGLECATLPSLTSRLAGQSGQGRPYSRSKDSVCDTMSLSVRYAVADFRRRRRNCCIGFFATTLLVLFAGILMLGMWKVPYILLRLGELDAGEMDMVFSGSGESGDKYVNFSDIHLKTKNSSVVRGVSPRWMFRVEAGAEETTQAPSNRLGSKDVNSSKVKGRAILLLLDGQLDRGAGIGRSWSHSDAVGDEAHVFYSLLSFLNLRPNRNDRIEIVLPSAAVYHMLYGSSPSEMARAALHGAPAMRDLLKRQDAPPFAAREKRATNSVVLTVIDAIQSSNGKYPAQFGNVIIADYQHVFSALLGKLPNAIAGPAGNEREVTSGKKPTSTGTQDSGSTKQFLERAMQVPLVLKNRREMYYRDHDERTSEMVLQSNAVMNSVGPDFNGTVRFPLVNSMKRYELVKTLLVSNLTCVTVGIVVLSWALFCVLLKTNSDERQFELAMLRTQGMRKARIMVLLLVQSLAFVIPGVIAGMGLILLFNNVIETFMARFTGDASLFSTIPFHPLFAAGAIGALLPIVAGFGPASRALSSSLREALDLYRQECNETKITVIRMEELGLSMWQTCLGIFLTVFGFIVYYVLPYSFIFENLPLFFFLLDLMLLVMMLGFCLMVYVLEPYVEALLLWLMLWGSEKRFGMIIKKNLQDHASRNSTAFMMLLISVSILFSSGVTSELLSNTFLQLTKLSNGADIVLASNSFDRPLNETELDGFLKTWRRTHVHDWSYISFPLDSYRHIKSKIMMGPAVGLKRDVTVVSATQPFFNVVFPEFIMEDSRDGRYLYQKSVDGKTDIIGSMYSSAPFPATESDGSIITGLPEWLNATSDKDKANYVVPAVTASGLGKGIDLRAGDNAVLEYKYNILGRTVNTRFLVEIRGLMNRLSGLPTISANLGRLATSEVVIPRHSFEQLLDPTTVDFPSSEGIVLPPGSVTEVRQQRLYVRLQAGINASERAAFVNELQAHADAIAHSAVNTQDILNELSTISTFIMAFFYFTTFVCLALCTLMTWITFVTNVQLNSHTFGILTSLGCTKREVARVILYEALSVVLSAIILGLVAGGATSAIMGLQITTIFDLPFEFKLPLELLGTIIALSLLSGVVGSMLPYIAVSKRPIASILKKV</sequence>
<dbReference type="EMBL" id="HE573024">
    <property type="protein sequence ID" value="CCC49577.1"/>
    <property type="molecule type" value="Genomic_DNA"/>
</dbReference>
<dbReference type="VEuPathDB" id="TriTrypDB:TvY486_0801860"/>
<dbReference type="PANTHER" id="PTHR32522">
    <property type="match status" value="1"/>
</dbReference>
<feature type="region of interest" description="Disordered" evidence="6">
    <location>
        <begin position="352"/>
        <end position="376"/>
    </location>
</feature>
<name>G0U0H9_TRYVY</name>
<evidence type="ECO:0000256" key="3">
    <source>
        <dbReference type="ARBA" id="ARBA00022692"/>
    </source>
</evidence>
<evidence type="ECO:0000256" key="2">
    <source>
        <dbReference type="ARBA" id="ARBA00022475"/>
    </source>
</evidence>
<keyword evidence="5 7" id="KW-0472">Membrane</keyword>
<dbReference type="InterPro" id="IPR003838">
    <property type="entry name" value="ABC3_permease_C"/>
</dbReference>
<dbReference type="PANTHER" id="PTHR32522:SF5">
    <property type="entry name" value="ABC3 TRANSPORTER PERMEASE PROTEIN DOMAIN-CONTAINING PROTEIN"/>
    <property type="match status" value="1"/>
</dbReference>
<comment type="subcellular location">
    <subcellularLocation>
        <location evidence="1">Cell membrane</location>
        <topology evidence="1">Multi-pass membrane protein</topology>
    </subcellularLocation>
</comment>
<keyword evidence="3 7" id="KW-0812">Transmembrane</keyword>
<proteinExistence type="predicted"/>
<keyword evidence="4 7" id="KW-1133">Transmembrane helix</keyword>
<gene>
    <name evidence="9" type="ORF">TVY486_0801860</name>
</gene>
<dbReference type="Pfam" id="PF02687">
    <property type="entry name" value="FtsX"/>
    <property type="match status" value="2"/>
</dbReference>
<feature type="transmembrane region" description="Helical" evidence="7">
    <location>
        <begin position="444"/>
        <end position="469"/>
    </location>
</feature>
<evidence type="ECO:0000256" key="1">
    <source>
        <dbReference type="ARBA" id="ARBA00004651"/>
    </source>
</evidence>
<keyword evidence="2" id="KW-1003">Cell membrane</keyword>
<evidence type="ECO:0000259" key="8">
    <source>
        <dbReference type="Pfam" id="PF02687"/>
    </source>
</evidence>
<feature type="domain" description="ABC3 transporter permease C-terminal" evidence="8">
    <location>
        <begin position="452"/>
        <end position="570"/>
    </location>
</feature>
<feature type="domain" description="ABC3 transporter permease C-terminal" evidence="8">
    <location>
        <begin position="1026"/>
        <end position="1144"/>
    </location>
</feature>
<feature type="transmembrane region" description="Helical" evidence="7">
    <location>
        <begin position="639"/>
        <end position="667"/>
    </location>
</feature>